<comment type="caution">
    <text evidence="2">The sequence shown here is derived from an EMBL/GenBank/DDBJ whole genome shotgun (WGS) entry which is preliminary data.</text>
</comment>
<gene>
    <name evidence="2" type="ORF">VNO77_21691</name>
</gene>
<organism evidence="2 3">
    <name type="scientific">Canavalia gladiata</name>
    <name type="common">Sword bean</name>
    <name type="synonym">Dolichos gladiatus</name>
    <dbReference type="NCBI Taxonomy" id="3824"/>
    <lineage>
        <taxon>Eukaryota</taxon>
        <taxon>Viridiplantae</taxon>
        <taxon>Streptophyta</taxon>
        <taxon>Embryophyta</taxon>
        <taxon>Tracheophyta</taxon>
        <taxon>Spermatophyta</taxon>
        <taxon>Magnoliopsida</taxon>
        <taxon>eudicotyledons</taxon>
        <taxon>Gunneridae</taxon>
        <taxon>Pentapetalae</taxon>
        <taxon>rosids</taxon>
        <taxon>fabids</taxon>
        <taxon>Fabales</taxon>
        <taxon>Fabaceae</taxon>
        <taxon>Papilionoideae</taxon>
        <taxon>50 kb inversion clade</taxon>
        <taxon>NPAAA clade</taxon>
        <taxon>indigoferoid/millettioid clade</taxon>
        <taxon>Phaseoleae</taxon>
        <taxon>Canavalia</taxon>
    </lineage>
</organism>
<evidence type="ECO:0000256" key="1">
    <source>
        <dbReference type="SAM" id="MobiDB-lite"/>
    </source>
</evidence>
<sequence>MKETTMNHVGNEEENEREVDEKDGNGGKGRRKTLTEHNYRGYFTIYENEYSFIVDLREWEGDRWNSKFSWVPFWCMERILRV</sequence>
<dbReference type="AlphaFoldDB" id="A0AAN9LWB6"/>
<proteinExistence type="predicted"/>
<keyword evidence="3" id="KW-1185">Reference proteome</keyword>
<evidence type="ECO:0000313" key="2">
    <source>
        <dbReference type="EMBL" id="KAK7340972.1"/>
    </source>
</evidence>
<feature type="region of interest" description="Disordered" evidence="1">
    <location>
        <begin position="1"/>
        <end position="33"/>
    </location>
</feature>
<protein>
    <submittedName>
        <fullName evidence="2">Uncharacterized protein</fullName>
    </submittedName>
</protein>
<reference evidence="2 3" key="1">
    <citation type="submission" date="2024-01" db="EMBL/GenBank/DDBJ databases">
        <title>The genomes of 5 underutilized Papilionoideae crops provide insights into root nodulation and disease resistanc.</title>
        <authorList>
            <person name="Jiang F."/>
        </authorList>
    </citation>
    <scope>NUCLEOTIDE SEQUENCE [LARGE SCALE GENOMIC DNA]</scope>
    <source>
        <strain evidence="2">LVBAO_FW01</strain>
        <tissue evidence="2">Leaves</tissue>
    </source>
</reference>
<dbReference type="EMBL" id="JAYMYQ010000004">
    <property type="protein sequence ID" value="KAK7340972.1"/>
    <property type="molecule type" value="Genomic_DNA"/>
</dbReference>
<name>A0AAN9LWB6_CANGL</name>
<evidence type="ECO:0000313" key="3">
    <source>
        <dbReference type="Proteomes" id="UP001367508"/>
    </source>
</evidence>
<dbReference type="Proteomes" id="UP001367508">
    <property type="component" value="Unassembled WGS sequence"/>
</dbReference>
<accession>A0AAN9LWB6</accession>